<dbReference type="Proteomes" id="UP001555786">
    <property type="component" value="Unassembled WGS sequence"/>
</dbReference>
<organism evidence="1 2">
    <name type="scientific">Labrys neptuniae</name>
    <dbReference type="NCBI Taxonomy" id="376174"/>
    <lineage>
        <taxon>Bacteria</taxon>
        <taxon>Pseudomonadati</taxon>
        <taxon>Pseudomonadota</taxon>
        <taxon>Alphaproteobacteria</taxon>
        <taxon>Hyphomicrobiales</taxon>
        <taxon>Xanthobacteraceae</taxon>
        <taxon>Labrys</taxon>
    </lineage>
</organism>
<keyword evidence="2" id="KW-1185">Reference proteome</keyword>
<sequence length="104" mass="12068">MTRITCLVPFCRCTLVPSDPKHTEGICQKHWRLMPRAVKARRRQALRRVAKLKRMWDGNRRGQERIESTGRYLKYCAALTRAYQQSYDAWDRCKAAAIEAAGGI</sequence>
<proteinExistence type="predicted"/>
<dbReference type="RefSeq" id="WP_367622856.1">
    <property type="nucleotide sequence ID" value="NZ_JBFNQD010000001.1"/>
</dbReference>
<gene>
    <name evidence="1" type="ORF">ABXS05_03035</name>
</gene>
<comment type="caution">
    <text evidence="1">The sequence shown here is derived from an EMBL/GenBank/DDBJ whole genome shotgun (WGS) entry which is preliminary data.</text>
</comment>
<dbReference type="EMBL" id="JBFNQD010000001">
    <property type="protein sequence ID" value="MEW9304496.1"/>
    <property type="molecule type" value="Genomic_DNA"/>
</dbReference>
<protein>
    <submittedName>
        <fullName evidence="1">Uncharacterized protein</fullName>
    </submittedName>
</protein>
<accession>A0ABV3PFT1</accession>
<evidence type="ECO:0000313" key="2">
    <source>
        <dbReference type="Proteomes" id="UP001555786"/>
    </source>
</evidence>
<name>A0ABV3PFT1_9HYPH</name>
<reference evidence="1 2" key="1">
    <citation type="submission" date="2024-07" db="EMBL/GenBank/DDBJ databases">
        <title>Description of Labrys sedimenti sp. nov., isolated from a diclofenac-degrading enrichment culture.</title>
        <authorList>
            <person name="Tancsics A."/>
            <person name="Csepanyi A."/>
        </authorList>
    </citation>
    <scope>NUCLEOTIDE SEQUENCE [LARGE SCALE GENOMIC DNA]</scope>
    <source>
        <strain evidence="1 2">LMG 23578</strain>
    </source>
</reference>
<evidence type="ECO:0000313" key="1">
    <source>
        <dbReference type="EMBL" id="MEW9304496.1"/>
    </source>
</evidence>